<dbReference type="RefSeq" id="WP_349164072.1">
    <property type="nucleotide sequence ID" value="NZ_JBBMFE010000003.1"/>
</dbReference>
<evidence type="ECO:0008006" key="4">
    <source>
        <dbReference type="Google" id="ProtNLM"/>
    </source>
</evidence>
<name>A0ABV1FEU7_9FIRM</name>
<evidence type="ECO:0000313" key="2">
    <source>
        <dbReference type="EMBL" id="MEQ2471916.1"/>
    </source>
</evidence>
<dbReference type="EMBL" id="JBBMFE010000003">
    <property type="protein sequence ID" value="MEQ2471916.1"/>
    <property type="molecule type" value="Genomic_DNA"/>
</dbReference>
<protein>
    <recommendedName>
        <fullName evidence="4">DUF4366 domain-containing protein</fullName>
    </recommendedName>
</protein>
<feature type="compositionally biased region" description="Acidic residues" evidence="1">
    <location>
        <begin position="89"/>
        <end position="106"/>
    </location>
</feature>
<feature type="compositionally biased region" description="Basic and acidic residues" evidence="1">
    <location>
        <begin position="72"/>
        <end position="88"/>
    </location>
</feature>
<proteinExistence type="predicted"/>
<reference evidence="2 3" key="1">
    <citation type="submission" date="2024-03" db="EMBL/GenBank/DDBJ databases">
        <title>Human intestinal bacterial collection.</title>
        <authorList>
            <person name="Pauvert C."/>
            <person name="Hitch T.C.A."/>
            <person name="Clavel T."/>
        </authorList>
    </citation>
    <scope>NUCLEOTIDE SEQUENCE [LARGE SCALE GENOMIC DNA]</scope>
    <source>
        <strain evidence="2 3">CLA-AA-H132</strain>
    </source>
</reference>
<dbReference type="Proteomes" id="UP001438008">
    <property type="component" value="Unassembled WGS sequence"/>
</dbReference>
<evidence type="ECO:0000313" key="3">
    <source>
        <dbReference type="Proteomes" id="UP001438008"/>
    </source>
</evidence>
<organism evidence="2 3">
    <name type="scientific">Laedolimicola intestinihominis</name>
    <dbReference type="NCBI Taxonomy" id="3133166"/>
    <lineage>
        <taxon>Bacteria</taxon>
        <taxon>Bacillati</taxon>
        <taxon>Bacillota</taxon>
        <taxon>Clostridia</taxon>
        <taxon>Lachnospirales</taxon>
        <taxon>Lachnospiraceae</taxon>
        <taxon>Laedolimicola</taxon>
    </lineage>
</organism>
<gene>
    <name evidence="2" type="ORF">WMO29_05340</name>
</gene>
<comment type="caution">
    <text evidence="2">The sequence shown here is derived from an EMBL/GenBank/DDBJ whole genome shotgun (WGS) entry which is preliminary data.</text>
</comment>
<evidence type="ECO:0000256" key="1">
    <source>
        <dbReference type="SAM" id="MobiDB-lite"/>
    </source>
</evidence>
<accession>A0ABV1FEU7</accession>
<feature type="region of interest" description="Disordered" evidence="1">
    <location>
        <begin position="45"/>
        <end position="106"/>
    </location>
</feature>
<keyword evidence="3" id="KW-1185">Reference proteome</keyword>
<sequence length="106" mass="11357">MKKIAKIFGAIAAVGAAVAGGVALYKKFISPNEDFDDLVDELEDEFEDEDLDAEPSKTADRSYVSLTPSEESTAKEEDAEEETAKAPESEDAPAAEEAAEADEKEI</sequence>